<gene>
    <name evidence="1" type="ORF">MACH26_10030</name>
</gene>
<accession>A0AA48HL16</accession>
<dbReference type="AlphaFoldDB" id="A0AA48HL16"/>
<protein>
    <submittedName>
        <fullName evidence="1">ABC transporter substrate-binding protein</fullName>
    </submittedName>
</protein>
<dbReference type="EMBL" id="AP027272">
    <property type="protein sequence ID" value="BDX05482.1"/>
    <property type="molecule type" value="Genomic_DNA"/>
</dbReference>
<reference evidence="1" key="1">
    <citation type="submission" date="2023-01" db="EMBL/GenBank/DDBJ databases">
        <title>Complete genome sequence of Planctobacterium marinum strain Dej080120_11.</title>
        <authorList>
            <person name="Ueki S."/>
            <person name="Maruyama F."/>
        </authorList>
    </citation>
    <scope>NUCLEOTIDE SEQUENCE</scope>
    <source>
        <strain evidence="1">Dej080120_11</strain>
    </source>
</reference>
<proteinExistence type="predicted"/>
<sequence>MANTGATTYHFVAIEHLVEQEIGKIVLPQIYERAGIKITIASLPGKRAEFEATSGLRNGEIMRIYSYGEENPTVRRVPTPYYYLQTMAFTKDGAGVSVRSREDLRSYTIAKVRGVKHTNVITEGLRKVSDVSNTVEIMRLLEQGLVDVGLTNTLDGVMTIQQLGLNDISPQGTPLATLNLYHYIHEEHQQLVAIIDEKIRQLRDSGELAIMIAEAENQVMLSYKLNAN</sequence>
<evidence type="ECO:0000313" key="2">
    <source>
        <dbReference type="Proteomes" id="UP001333710"/>
    </source>
</evidence>
<evidence type="ECO:0000313" key="1">
    <source>
        <dbReference type="EMBL" id="BDX05482.1"/>
    </source>
</evidence>
<organism evidence="1 2">
    <name type="scientific">Planctobacterium marinum</name>
    <dbReference type="NCBI Taxonomy" id="1631968"/>
    <lineage>
        <taxon>Bacteria</taxon>
        <taxon>Pseudomonadati</taxon>
        <taxon>Pseudomonadota</taxon>
        <taxon>Gammaproteobacteria</taxon>
        <taxon>Alteromonadales</taxon>
        <taxon>Alteromonadaceae</taxon>
        <taxon>Planctobacterium</taxon>
    </lineage>
</organism>
<dbReference type="SUPFAM" id="SSF53850">
    <property type="entry name" value="Periplasmic binding protein-like II"/>
    <property type="match status" value="1"/>
</dbReference>
<dbReference type="KEGG" id="pmaw:MACH26_10030"/>
<dbReference type="Gene3D" id="3.40.190.10">
    <property type="entry name" value="Periplasmic binding protein-like II"/>
    <property type="match status" value="2"/>
</dbReference>
<dbReference type="Proteomes" id="UP001333710">
    <property type="component" value="Chromosome"/>
</dbReference>
<keyword evidence="2" id="KW-1185">Reference proteome</keyword>
<name>A0AA48HL16_9ALTE</name>